<dbReference type="GO" id="GO:0008757">
    <property type="term" value="F:S-adenosylmethionine-dependent methyltransferase activity"/>
    <property type="evidence" value="ECO:0007669"/>
    <property type="project" value="InterPro"/>
</dbReference>
<evidence type="ECO:0000313" key="3">
    <source>
        <dbReference type="Proteomes" id="UP000729733"/>
    </source>
</evidence>
<keyword evidence="2" id="KW-0489">Methyltransferase</keyword>
<feature type="domain" description="Methyltransferase type 11" evidence="1">
    <location>
        <begin position="49"/>
        <end position="95"/>
    </location>
</feature>
<dbReference type="EMBL" id="JADWDC010000028">
    <property type="protein sequence ID" value="MCC0177750.1"/>
    <property type="molecule type" value="Genomic_DNA"/>
</dbReference>
<dbReference type="Gene3D" id="3.40.50.150">
    <property type="entry name" value="Vaccinia Virus protein VP39"/>
    <property type="match status" value="1"/>
</dbReference>
<accession>A0A964BQS6</accession>
<dbReference type="InterPro" id="IPR013216">
    <property type="entry name" value="Methyltransf_11"/>
</dbReference>
<keyword evidence="2" id="KW-0808">Transferase</keyword>
<proteinExistence type="predicted"/>
<dbReference type="Pfam" id="PF08241">
    <property type="entry name" value="Methyltransf_11"/>
    <property type="match status" value="1"/>
</dbReference>
<reference evidence="2" key="1">
    <citation type="journal article" date="2021" name="Antonie Van Leeuwenhoek">
        <title>Draft genome and description of Waterburya agarophytonicola gen. nov. sp. nov. (Pleurocapsales, Cyanobacteria): a seaweed symbiont.</title>
        <authorList>
            <person name="Bonthond G."/>
            <person name="Shalygin S."/>
            <person name="Bayer T."/>
            <person name="Weinberger F."/>
        </authorList>
    </citation>
    <scope>NUCLEOTIDE SEQUENCE</scope>
    <source>
        <strain evidence="2">KI4</strain>
    </source>
</reference>
<dbReference type="Proteomes" id="UP000729733">
    <property type="component" value="Unassembled WGS sequence"/>
</dbReference>
<dbReference type="InterPro" id="IPR029063">
    <property type="entry name" value="SAM-dependent_MTases_sf"/>
</dbReference>
<comment type="caution">
    <text evidence="2">The sequence shown here is derived from an EMBL/GenBank/DDBJ whole genome shotgun (WGS) entry which is preliminary data.</text>
</comment>
<dbReference type="SUPFAM" id="SSF53335">
    <property type="entry name" value="S-adenosyl-L-methionine-dependent methyltransferases"/>
    <property type="match status" value="1"/>
</dbReference>
<dbReference type="AlphaFoldDB" id="A0A964BQS6"/>
<sequence>MNTSPISQPPDTFFPTQKSKLHLGCGNKILPDYVNVDIYAAPGIDVVWDVNQGIPFADNSFAEVLAVDFIEHIQPTNAIYLMNEVYRVLQPQGIFKIHVPEAPGITAYQDPTHICFWNEESFDYYIGGHFRRENYGVYYGITANFAMVSLQRTRHLWKKFFKTWNINYLANYLLDVELKAVK</sequence>
<name>A0A964BQS6_9CYAN</name>
<dbReference type="GO" id="GO:0032259">
    <property type="term" value="P:methylation"/>
    <property type="evidence" value="ECO:0007669"/>
    <property type="project" value="UniProtKB-KW"/>
</dbReference>
<gene>
    <name evidence="2" type="ORF">I4641_12245</name>
</gene>
<evidence type="ECO:0000259" key="1">
    <source>
        <dbReference type="Pfam" id="PF08241"/>
    </source>
</evidence>
<evidence type="ECO:0000313" key="2">
    <source>
        <dbReference type="EMBL" id="MCC0177750.1"/>
    </source>
</evidence>
<organism evidence="2 3">
    <name type="scientific">Waterburya agarophytonicola KI4</name>
    <dbReference type="NCBI Taxonomy" id="2874699"/>
    <lineage>
        <taxon>Bacteria</taxon>
        <taxon>Bacillati</taxon>
        <taxon>Cyanobacteriota</taxon>
        <taxon>Cyanophyceae</taxon>
        <taxon>Pleurocapsales</taxon>
        <taxon>Hyellaceae</taxon>
        <taxon>Waterburya</taxon>
        <taxon>Waterburya agarophytonicola</taxon>
    </lineage>
</organism>
<dbReference type="RefSeq" id="WP_229640815.1">
    <property type="nucleotide sequence ID" value="NZ_JADWDC010000028.1"/>
</dbReference>
<protein>
    <submittedName>
        <fullName evidence="2">Methyltransferase domain-containing protein</fullName>
    </submittedName>
</protein>
<keyword evidence="3" id="KW-1185">Reference proteome</keyword>